<name>A0A1L7CE82_9CORY</name>
<dbReference type="STRING" id="1431546.CAQU_02715"/>
<dbReference type="EMBL" id="CP009245">
    <property type="protein sequence ID" value="APT84159.1"/>
    <property type="molecule type" value="Genomic_DNA"/>
</dbReference>
<evidence type="ECO:0000313" key="3">
    <source>
        <dbReference type="Proteomes" id="UP000185478"/>
    </source>
</evidence>
<dbReference type="AlphaFoldDB" id="A0A1L7CE82"/>
<sequence>MQQILQTVIALFAVLAFVWASDGSSMGDWTVDDVIGSGDRKPSGENSYAPIATESVISRDGDGKVLVNSVTLGASLEFVKISVANWPDESRRVFVENGAERDEFTLEDARYFFDGDRLTEIRVPQTPEFIRPGMPLSLAQREYGSAIHAFVNTNTNRHYVVFADSSEHDAAWIVGYDPSSKRITSVSYALGLSEFASTPGPRPGDGAGSSQRGSRAGDLAGLHPDAEVRVSDAGIL</sequence>
<organism evidence="2 3">
    <name type="scientific">Corynebacterium aquilae DSM 44791</name>
    <dbReference type="NCBI Taxonomy" id="1431546"/>
    <lineage>
        <taxon>Bacteria</taxon>
        <taxon>Bacillati</taxon>
        <taxon>Actinomycetota</taxon>
        <taxon>Actinomycetes</taxon>
        <taxon>Mycobacteriales</taxon>
        <taxon>Corynebacteriaceae</taxon>
        <taxon>Corynebacterium</taxon>
    </lineage>
</organism>
<dbReference type="KEGG" id="caqu:CAQU_02715"/>
<dbReference type="OrthoDB" id="9901142at2"/>
<accession>A0A1L7CE82</accession>
<reference evidence="2 3" key="1">
    <citation type="submission" date="2014-08" db="EMBL/GenBank/DDBJ databases">
        <title>Complete genome sequence of Corynebacterium aquilae S-613T(T) (=DSM 44791(T)), isolated from the choana of a healthy golden eagle.</title>
        <authorList>
            <person name="Ruckert C."/>
            <person name="Albersmeier A."/>
            <person name="Winkler A."/>
            <person name="Kalinowski J."/>
        </authorList>
    </citation>
    <scope>NUCLEOTIDE SEQUENCE [LARGE SCALE GENOMIC DNA]</scope>
    <source>
        <strain evidence="2 3">S-613</strain>
    </source>
</reference>
<proteinExistence type="predicted"/>
<gene>
    <name evidence="2" type="ORF">CAQU_02715</name>
</gene>
<protein>
    <submittedName>
        <fullName evidence="2">Uncharacterized protein</fullName>
    </submittedName>
</protein>
<evidence type="ECO:0000256" key="1">
    <source>
        <dbReference type="SAM" id="MobiDB-lite"/>
    </source>
</evidence>
<evidence type="ECO:0000313" key="2">
    <source>
        <dbReference type="EMBL" id="APT84159.1"/>
    </source>
</evidence>
<feature type="compositionally biased region" description="Low complexity" evidence="1">
    <location>
        <begin position="208"/>
        <end position="218"/>
    </location>
</feature>
<dbReference type="RefSeq" id="WP_075724974.1">
    <property type="nucleotide sequence ID" value="NZ_CP009245.1"/>
</dbReference>
<feature type="region of interest" description="Disordered" evidence="1">
    <location>
        <begin position="195"/>
        <end position="236"/>
    </location>
</feature>
<dbReference type="Proteomes" id="UP000185478">
    <property type="component" value="Chromosome"/>
</dbReference>
<keyword evidence="3" id="KW-1185">Reference proteome</keyword>